<dbReference type="Pfam" id="PF02080">
    <property type="entry name" value="TrkA_C"/>
    <property type="match status" value="1"/>
</dbReference>
<dbReference type="InterPro" id="IPR006037">
    <property type="entry name" value="RCK_C"/>
</dbReference>
<dbReference type="GO" id="GO:0012505">
    <property type="term" value="C:endomembrane system"/>
    <property type="evidence" value="ECO:0007669"/>
    <property type="project" value="UniProtKB-SubCell"/>
</dbReference>
<sequence length="653" mass="70876">MLTPLSSVLLLLTLGVAFVALARALRLPSLLAYLSIGMLLGPHGLGLLVETEQTSDVAEFGVVFLMFSIGLEFSLSRLFSMRHLVFGLGGAQVLITLGGTVLVTLLVYGQDWRVGVAVGAACAMSSTAIVSKVLSERLELHSQAGRQTMAVLLFQDLAVVPLLILIPALGARSEHLGEALSIAMGQAALVLVAMVLVGQRLVGRWFNAIARLKSAELSMLNVLWIVVGLSYLTFHAGLSMALGAFIGGMLIAETLYRHQVEADIRPFRDVFLGLFFVTIGMLLDLPYVLRNLPAVLLALVLLILAKAGVVLVLGLLKRNSPEVALRTAFQLAQGGEFGFVLLDLSQDNRLIPGDIFQVTMAAMLLSMFLAPLLIARAAHWGGRLSAREWQQRTTMVHQVAVRSMGIEDHVILCGFGRTGQSLGRFLDREQIPFIALDIDEARIHQAVEAGENVVFGNADRREILVAAGIERARALVITYGDLPATERVLELVRDLRPQLPVIVRAHDDSQLEHLKTLGATEVIPEVLEGSLMLAAETLSHLGVPTERTMEQVREVRSHRYDTMRSFYRGESDRLKKLSLSKAVFPVEPGSFAVGKSLTELELGNVVVAAIRRHGVKGEAPSPETRVAAEDILILEGHPNALGAAERYLLSGKR</sequence>
<gene>
    <name evidence="13" type="ORF">Azoinq_10560</name>
</gene>
<evidence type="ECO:0000256" key="10">
    <source>
        <dbReference type="SAM" id="Phobius"/>
    </source>
</evidence>
<accession>A0A975SQC7</accession>
<dbReference type="GO" id="GO:0015297">
    <property type="term" value="F:antiporter activity"/>
    <property type="evidence" value="ECO:0007669"/>
    <property type="project" value="UniProtKB-KW"/>
</dbReference>
<name>A0A975SQC7_9RHOO</name>
<dbReference type="InterPro" id="IPR003148">
    <property type="entry name" value="RCK_N"/>
</dbReference>
<evidence type="ECO:0000256" key="5">
    <source>
        <dbReference type="ARBA" id="ARBA00022692"/>
    </source>
</evidence>
<evidence type="ECO:0000256" key="2">
    <source>
        <dbReference type="ARBA" id="ARBA00022448"/>
    </source>
</evidence>
<feature type="domain" description="RCK N-terminal" evidence="11">
    <location>
        <begin position="407"/>
        <end position="524"/>
    </location>
</feature>
<feature type="transmembrane region" description="Helical" evidence="10">
    <location>
        <begin position="354"/>
        <end position="375"/>
    </location>
</feature>
<evidence type="ECO:0000256" key="3">
    <source>
        <dbReference type="ARBA" id="ARBA00022449"/>
    </source>
</evidence>
<evidence type="ECO:0000256" key="4">
    <source>
        <dbReference type="ARBA" id="ARBA00022538"/>
    </source>
</evidence>
<dbReference type="PROSITE" id="PS51202">
    <property type="entry name" value="RCK_C"/>
    <property type="match status" value="1"/>
</dbReference>
<keyword evidence="2" id="KW-0813">Transport</keyword>
<dbReference type="GO" id="GO:0008324">
    <property type="term" value="F:monoatomic cation transmembrane transporter activity"/>
    <property type="evidence" value="ECO:0007669"/>
    <property type="project" value="InterPro"/>
</dbReference>
<proteinExistence type="predicted"/>
<feature type="domain" description="RCK C-terminal" evidence="12">
    <location>
        <begin position="569"/>
        <end position="650"/>
    </location>
</feature>
<dbReference type="Pfam" id="PF02254">
    <property type="entry name" value="TrkA_N"/>
    <property type="match status" value="1"/>
</dbReference>
<organism evidence="13 14">
    <name type="scientific">Azospira inquinata</name>
    <dbReference type="NCBI Taxonomy" id="2785627"/>
    <lineage>
        <taxon>Bacteria</taxon>
        <taxon>Pseudomonadati</taxon>
        <taxon>Pseudomonadota</taxon>
        <taxon>Betaproteobacteria</taxon>
        <taxon>Rhodocyclales</taxon>
        <taxon>Rhodocyclaceae</taxon>
        <taxon>Azospira</taxon>
    </lineage>
</organism>
<dbReference type="Pfam" id="PF00999">
    <property type="entry name" value="Na_H_Exchanger"/>
    <property type="match status" value="1"/>
</dbReference>
<reference evidence="13" key="1">
    <citation type="submission" date="2020-11" db="EMBL/GenBank/DDBJ databases">
        <title>Azospira inquinata sp. nov.</title>
        <authorList>
            <person name="Moe W.M."/>
            <person name="Mikes M.C."/>
        </authorList>
    </citation>
    <scope>NUCLEOTIDE SEQUENCE</scope>
    <source>
        <strain evidence="13">Azo-3</strain>
    </source>
</reference>
<keyword evidence="9 10" id="KW-0472">Membrane</keyword>
<dbReference type="InterPro" id="IPR006153">
    <property type="entry name" value="Cation/H_exchanger_TM"/>
</dbReference>
<feature type="transmembrane region" description="Helical" evidence="10">
    <location>
        <begin position="295"/>
        <end position="316"/>
    </location>
</feature>
<dbReference type="GO" id="GO:0005886">
    <property type="term" value="C:plasma membrane"/>
    <property type="evidence" value="ECO:0007669"/>
    <property type="project" value="TreeGrafter"/>
</dbReference>
<feature type="transmembrane region" description="Helical" evidence="10">
    <location>
        <begin position="270"/>
        <end position="289"/>
    </location>
</feature>
<dbReference type="GO" id="GO:0006813">
    <property type="term" value="P:potassium ion transport"/>
    <property type="evidence" value="ECO:0007669"/>
    <property type="project" value="UniProtKB-KW"/>
</dbReference>
<keyword evidence="3" id="KW-0050">Antiport</keyword>
<feature type="transmembrane region" description="Helical" evidence="10">
    <location>
        <begin position="214"/>
        <end position="234"/>
    </location>
</feature>
<keyword evidence="7 10" id="KW-1133">Transmembrane helix</keyword>
<feature type="transmembrane region" description="Helical" evidence="10">
    <location>
        <begin position="147"/>
        <end position="170"/>
    </location>
</feature>
<keyword evidence="6" id="KW-0630">Potassium</keyword>
<feature type="transmembrane region" description="Helical" evidence="10">
    <location>
        <begin position="114"/>
        <end position="135"/>
    </location>
</feature>
<evidence type="ECO:0000313" key="14">
    <source>
        <dbReference type="Proteomes" id="UP000683428"/>
    </source>
</evidence>
<keyword evidence="14" id="KW-1185">Reference proteome</keyword>
<dbReference type="PROSITE" id="PS51201">
    <property type="entry name" value="RCK_N"/>
    <property type="match status" value="1"/>
</dbReference>
<dbReference type="Proteomes" id="UP000683428">
    <property type="component" value="Chromosome"/>
</dbReference>
<evidence type="ECO:0000256" key="6">
    <source>
        <dbReference type="ARBA" id="ARBA00022958"/>
    </source>
</evidence>
<comment type="subcellular location">
    <subcellularLocation>
        <location evidence="1">Endomembrane system</location>
        <topology evidence="1">Multi-pass membrane protein</topology>
    </subcellularLocation>
</comment>
<evidence type="ECO:0000259" key="11">
    <source>
        <dbReference type="PROSITE" id="PS51201"/>
    </source>
</evidence>
<keyword evidence="8" id="KW-0406">Ion transport</keyword>
<feature type="transmembrane region" description="Helical" evidence="10">
    <location>
        <begin position="57"/>
        <end position="75"/>
    </location>
</feature>
<evidence type="ECO:0000256" key="7">
    <source>
        <dbReference type="ARBA" id="ARBA00022989"/>
    </source>
</evidence>
<dbReference type="PANTHER" id="PTHR46157">
    <property type="entry name" value="K(+) EFFLUX ANTIPORTER 3, CHLOROPLASTIC"/>
    <property type="match status" value="1"/>
</dbReference>
<evidence type="ECO:0000256" key="8">
    <source>
        <dbReference type="ARBA" id="ARBA00023065"/>
    </source>
</evidence>
<keyword evidence="5 10" id="KW-0812">Transmembrane</keyword>
<feature type="transmembrane region" description="Helical" evidence="10">
    <location>
        <begin position="182"/>
        <end position="202"/>
    </location>
</feature>
<feature type="transmembrane region" description="Helical" evidence="10">
    <location>
        <begin position="84"/>
        <end position="108"/>
    </location>
</feature>
<dbReference type="KEGG" id="aiq:Azoinq_10560"/>
<evidence type="ECO:0000256" key="1">
    <source>
        <dbReference type="ARBA" id="ARBA00004127"/>
    </source>
</evidence>
<protein>
    <submittedName>
        <fullName evidence="13">Cation:proton antiporter</fullName>
    </submittedName>
</protein>
<evidence type="ECO:0000313" key="13">
    <source>
        <dbReference type="EMBL" id="QWT50528.1"/>
    </source>
</evidence>
<dbReference type="PANTHER" id="PTHR46157:SF4">
    <property type="entry name" value="K(+) EFFLUX ANTIPORTER 3, CHLOROPLASTIC"/>
    <property type="match status" value="1"/>
</dbReference>
<evidence type="ECO:0000256" key="9">
    <source>
        <dbReference type="ARBA" id="ARBA00023136"/>
    </source>
</evidence>
<dbReference type="AlphaFoldDB" id="A0A975SQC7"/>
<keyword evidence="4" id="KW-0633">Potassium transport</keyword>
<dbReference type="GO" id="GO:1902600">
    <property type="term" value="P:proton transmembrane transport"/>
    <property type="evidence" value="ECO:0007669"/>
    <property type="project" value="InterPro"/>
</dbReference>
<dbReference type="FunFam" id="3.40.50.720:FF:000036">
    <property type="entry name" value="Glutathione-regulated potassium-efflux system protein KefB"/>
    <property type="match status" value="1"/>
</dbReference>
<evidence type="ECO:0000259" key="12">
    <source>
        <dbReference type="PROSITE" id="PS51202"/>
    </source>
</evidence>
<dbReference type="EMBL" id="CP064782">
    <property type="protein sequence ID" value="QWT50528.1"/>
    <property type="molecule type" value="Genomic_DNA"/>
</dbReference>